<evidence type="ECO:0000313" key="2">
    <source>
        <dbReference type="EMBL" id="RRR18235.1"/>
    </source>
</evidence>
<evidence type="ECO:0000313" key="3">
    <source>
        <dbReference type="Proteomes" id="UP000274327"/>
    </source>
</evidence>
<keyword evidence="1" id="KW-0812">Transmembrane</keyword>
<keyword evidence="1" id="KW-1133">Transmembrane helix</keyword>
<sequence>MNTHRKTTPANEPVLSAGAIIALIEAIIVALTSFGVAITPEQHTAIIGLAGAVLAIAAAVLPLIVARRKVTPTASVVEQRVGDLVVAGAGHDTIAEGEAIRDVHDA</sequence>
<proteinExistence type="predicted"/>
<dbReference type="GeneID" id="78121518"/>
<reference evidence="2 3" key="1">
    <citation type="submission" date="2018-07" db="EMBL/GenBank/DDBJ databases">
        <title>Brachybacteriurn paraconglorneratum KCTC 9916.</title>
        <authorList>
            <person name="Li Y."/>
        </authorList>
    </citation>
    <scope>NUCLEOTIDE SEQUENCE [LARGE SCALE GENOMIC DNA]</scope>
    <source>
        <strain evidence="2 3">KCTC 9916</strain>
    </source>
</reference>
<evidence type="ECO:0000256" key="1">
    <source>
        <dbReference type="SAM" id="Phobius"/>
    </source>
</evidence>
<gene>
    <name evidence="2" type="ORF">DS079_10840</name>
</gene>
<dbReference type="AlphaFoldDB" id="A0A3R8SPC5"/>
<dbReference type="RefSeq" id="WP_126987493.1">
    <property type="nucleotide sequence ID" value="NZ_ML133856.1"/>
</dbReference>
<comment type="caution">
    <text evidence="2">The sequence shown here is derived from an EMBL/GenBank/DDBJ whole genome shotgun (WGS) entry which is preliminary data.</text>
</comment>
<feature type="transmembrane region" description="Helical" evidence="1">
    <location>
        <begin position="44"/>
        <end position="65"/>
    </location>
</feature>
<accession>A0A3R8SPC5</accession>
<feature type="transmembrane region" description="Helical" evidence="1">
    <location>
        <begin position="14"/>
        <end position="38"/>
    </location>
</feature>
<dbReference type="EMBL" id="QOCI01000008">
    <property type="protein sequence ID" value="RRR18235.1"/>
    <property type="molecule type" value="Genomic_DNA"/>
</dbReference>
<keyword evidence="1" id="KW-0472">Membrane</keyword>
<dbReference type="Proteomes" id="UP000274327">
    <property type="component" value="Unassembled WGS sequence"/>
</dbReference>
<keyword evidence="3" id="KW-1185">Reference proteome</keyword>
<protein>
    <submittedName>
        <fullName evidence="2">Uncharacterized protein</fullName>
    </submittedName>
</protein>
<organism evidence="2 3">
    <name type="scientific">Brachybacterium paraconglomeratum</name>
    <dbReference type="NCBI Taxonomy" id="173362"/>
    <lineage>
        <taxon>Bacteria</taxon>
        <taxon>Bacillati</taxon>
        <taxon>Actinomycetota</taxon>
        <taxon>Actinomycetes</taxon>
        <taxon>Micrococcales</taxon>
        <taxon>Dermabacteraceae</taxon>
        <taxon>Brachybacterium</taxon>
    </lineage>
</organism>
<name>A0A3R8SPC5_9MICO</name>